<dbReference type="OrthoDB" id="9787207at2"/>
<dbReference type="Pfam" id="PF06224">
    <property type="entry name" value="AlkZ-like"/>
    <property type="match status" value="1"/>
</dbReference>
<evidence type="ECO:0000313" key="2">
    <source>
        <dbReference type="Proteomes" id="UP000188324"/>
    </source>
</evidence>
<gene>
    <name evidence="1" type="ORF">RPIT_03745</name>
</gene>
<sequence>MPRRLTLAAARRVAVAAQGLAAPRPSRIGPAALGRAIGRMGVLQLDSVNVFERSHYIPLWSRLGPYDKAVLDRLLHHDAGGATLGAYTEYTAHEATVLPVADWPLWAWHRARPERPRYEQWQRENASLLDEVRAEFAERGPARVRDLDHPDNVALGSGWWNKNRVHSAATALFRRGDLVVVGRRRFERVLAPASVLPVEARSDVAEADAVLELIRRAARAYGVATLDDLADYPRLSVSTAKAAVTRLEEAGELEPVVVAGWDRPAWLAAGTTVPRTTAAAAILSPFDPLIWYRPRVERLFGMRYRISIYTPAAQREHGYYVMPVLIDDELVGRVDLKSDRGAGALRVQHAHVEGHAARRAPQLATRLAPLLQEAASWQGLTGVTVSGAGTWAADVGRALS</sequence>
<dbReference type="PANTHER" id="PTHR30528">
    <property type="entry name" value="CYTOPLASMIC PROTEIN"/>
    <property type="match status" value="1"/>
</dbReference>
<name>A0A1Q2CD65_9ACTN</name>
<proteinExistence type="predicted"/>
<dbReference type="PANTHER" id="PTHR30528:SF0">
    <property type="entry name" value="CYTOPLASMIC PROTEIN"/>
    <property type="match status" value="1"/>
</dbReference>
<dbReference type="AlphaFoldDB" id="A0A1Q2CD65"/>
<keyword evidence="2" id="KW-1185">Reference proteome</keyword>
<protein>
    <submittedName>
        <fullName evidence="1">Uncharacterized protein</fullName>
    </submittedName>
</protein>
<dbReference type="KEGG" id="tfl:RPIT_03745"/>
<evidence type="ECO:0000313" key="1">
    <source>
        <dbReference type="EMBL" id="AQP44036.1"/>
    </source>
</evidence>
<dbReference type="Proteomes" id="UP000188324">
    <property type="component" value="Chromosome"/>
</dbReference>
<accession>A0A1Q2CD65</accession>
<organism evidence="1 2">
    <name type="scientific">Tessaracoccus flavus</name>
    <dbReference type="NCBI Taxonomy" id="1610493"/>
    <lineage>
        <taxon>Bacteria</taxon>
        <taxon>Bacillati</taxon>
        <taxon>Actinomycetota</taxon>
        <taxon>Actinomycetes</taxon>
        <taxon>Propionibacteriales</taxon>
        <taxon>Propionibacteriaceae</taxon>
        <taxon>Tessaracoccus</taxon>
    </lineage>
</organism>
<reference evidence="1 2" key="1">
    <citation type="journal article" date="2016" name="Int. J. Syst. Evol. Microbiol.">
        <title>Tessaracoccus flavus sp. nov., isolated from the drainage system of a lindane-producing factory.</title>
        <authorList>
            <person name="Kumari R."/>
            <person name="Singh P."/>
            <person name="Schumann P."/>
            <person name="Lal R."/>
        </authorList>
    </citation>
    <scope>NUCLEOTIDE SEQUENCE [LARGE SCALE GENOMIC DNA]</scope>
    <source>
        <strain evidence="1 2">RP1T</strain>
    </source>
</reference>
<dbReference type="InterPro" id="IPR009351">
    <property type="entry name" value="AlkZ-like"/>
</dbReference>
<dbReference type="STRING" id="1610493.RPIT_03745"/>
<dbReference type="EMBL" id="CP019605">
    <property type="protein sequence ID" value="AQP44036.1"/>
    <property type="molecule type" value="Genomic_DNA"/>
</dbReference>
<dbReference type="RefSeq" id="WP_077340761.1">
    <property type="nucleotide sequence ID" value="NZ_CP019605.1"/>
</dbReference>